<evidence type="ECO:0000313" key="2">
    <source>
        <dbReference type="Proteomes" id="UP000649617"/>
    </source>
</evidence>
<evidence type="ECO:0000313" key="1">
    <source>
        <dbReference type="EMBL" id="CAE7247335.1"/>
    </source>
</evidence>
<comment type="caution">
    <text evidence="1">The sequence shown here is derived from an EMBL/GenBank/DDBJ whole genome shotgun (WGS) entry which is preliminary data.</text>
</comment>
<dbReference type="Proteomes" id="UP000649617">
    <property type="component" value="Unassembled WGS sequence"/>
</dbReference>
<sequence length="91" mass="10265">VKGDLESLWPEGLIDCTPSRPKDLPTMRIVDLKAMNFGYGKFAYLREPLPSPLNTLRDAMYTALAPVANAQLEMFRAEVRPKPFALELYPP</sequence>
<accession>A0A812LI24</accession>
<proteinExistence type="predicted"/>
<dbReference type="EMBL" id="CAJNIZ010006117">
    <property type="protein sequence ID" value="CAE7247335.1"/>
    <property type="molecule type" value="Genomic_DNA"/>
</dbReference>
<protein>
    <submittedName>
        <fullName evidence="1">CSN8 protein</fullName>
    </submittedName>
</protein>
<name>A0A812LI24_SYMPI</name>
<dbReference type="OrthoDB" id="418720at2759"/>
<organism evidence="1 2">
    <name type="scientific">Symbiodinium pilosum</name>
    <name type="common">Dinoflagellate</name>
    <dbReference type="NCBI Taxonomy" id="2952"/>
    <lineage>
        <taxon>Eukaryota</taxon>
        <taxon>Sar</taxon>
        <taxon>Alveolata</taxon>
        <taxon>Dinophyceae</taxon>
        <taxon>Suessiales</taxon>
        <taxon>Symbiodiniaceae</taxon>
        <taxon>Symbiodinium</taxon>
    </lineage>
</organism>
<keyword evidence="2" id="KW-1185">Reference proteome</keyword>
<feature type="non-terminal residue" evidence="1">
    <location>
        <position position="91"/>
    </location>
</feature>
<gene>
    <name evidence="1" type="primary">CSN8</name>
    <name evidence="1" type="ORF">SPIL2461_LOCUS4587</name>
</gene>
<feature type="non-terminal residue" evidence="1">
    <location>
        <position position="1"/>
    </location>
</feature>
<reference evidence="1" key="1">
    <citation type="submission" date="2021-02" db="EMBL/GenBank/DDBJ databases">
        <authorList>
            <person name="Dougan E. K."/>
            <person name="Rhodes N."/>
            <person name="Thang M."/>
            <person name="Chan C."/>
        </authorList>
    </citation>
    <scope>NUCLEOTIDE SEQUENCE</scope>
</reference>
<dbReference type="AlphaFoldDB" id="A0A812LI24"/>